<proteinExistence type="inferred from homology"/>
<keyword evidence="4" id="KW-0999">Mitochondrion inner membrane</keyword>
<dbReference type="SUPFAM" id="SSF54980">
    <property type="entry name" value="EF-G C-terminal domain-like"/>
    <property type="match status" value="2"/>
</dbReference>
<dbReference type="HAMAP" id="MF_00071">
    <property type="entry name" value="LepA"/>
    <property type="match status" value="1"/>
</dbReference>
<keyword evidence="6" id="KW-1185">Reference proteome</keyword>
<dbReference type="NCBIfam" id="TIGR01393">
    <property type="entry name" value="lepA"/>
    <property type="match status" value="1"/>
</dbReference>
<dbReference type="InterPro" id="IPR006297">
    <property type="entry name" value="EF-4"/>
</dbReference>
<dbReference type="Gene3D" id="3.30.70.2570">
    <property type="entry name" value="Elongation factor 4, C-terminal domain"/>
    <property type="match status" value="1"/>
</dbReference>
<protein>
    <recommendedName>
        <fullName evidence="4">Translation factor GUF1 homolog, mitochondrial</fullName>
        <ecNumber evidence="4">3.6.5.n1</ecNumber>
    </recommendedName>
    <alternativeName>
        <fullName evidence="4">Elongation factor 4 homolog</fullName>
        <shortName evidence="4">EF-4</shortName>
    </alternativeName>
    <alternativeName>
        <fullName evidence="4">GTPase GUF1 homolog</fullName>
    </alternativeName>
    <alternativeName>
        <fullName evidence="4">Ribosomal back-translocase</fullName>
    </alternativeName>
</protein>
<keyword evidence="4" id="KW-0496">Mitochondrion</keyword>
<dbReference type="InterPro" id="IPR000640">
    <property type="entry name" value="EFG_V-like"/>
</dbReference>
<keyword evidence="3 4" id="KW-0342">GTP-binding</keyword>
<dbReference type="Proteomes" id="UP000694941">
    <property type="component" value="Unplaced"/>
</dbReference>
<dbReference type="Pfam" id="PF00679">
    <property type="entry name" value="EFG_C"/>
    <property type="match status" value="1"/>
</dbReference>
<dbReference type="SMART" id="SM00838">
    <property type="entry name" value="EFG_C"/>
    <property type="match status" value="1"/>
</dbReference>
<dbReference type="SUPFAM" id="SSF50447">
    <property type="entry name" value="Translation proteins"/>
    <property type="match status" value="1"/>
</dbReference>
<comment type="subcellular location">
    <subcellularLocation>
        <location evidence="4">Mitochondrion inner membrane</location>
        <topology evidence="4">Peripheral membrane protein</topology>
        <orientation evidence="4">Matrix side</orientation>
    </subcellularLocation>
</comment>
<accession>A0ABM1TIN2</accession>
<dbReference type="Gene3D" id="3.30.70.240">
    <property type="match status" value="1"/>
</dbReference>
<dbReference type="InterPro" id="IPR035654">
    <property type="entry name" value="LepA_IV"/>
</dbReference>
<keyword evidence="1 4" id="KW-0547">Nucleotide-binding</keyword>
<dbReference type="EC" id="3.6.5.n1" evidence="4"/>
<dbReference type="Gene3D" id="2.40.30.10">
    <property type="entry name" value="Translation factors"/>
    <property type="match status" value="1"/>
</dbReference>
<reference evidence="7" key="1">
    <citation type="submission" date="2025-08" db="UniProtKB">
        <authorList>
            <consortium name="RefSeq"/>
        </authorList>
    </citation>
    <scope>IDENTIFICATION</scope>
    <source>
        <tissue evidence="7">Muscle</tissue>
    </source>
</reference>
<keyword evidence="4" id="KW-0472">Membrane</keyword>
<dbReference type="GeneID" id="106471425"/>
<dbReference type="Pfam" id="PF06421">
    <property type="entry name" value="LepA_C"/>
    <property type="match status" value="1"/>
</dbReference>
<dbReference type="InterPro" id="IPR035647">
    <property type="entry name" value="EFG_III/V"/>
</dbReference>
<organism evidence="6 7">
    <name type="scientific">Limulus polyphemus</name>
    <name type="common">Atlantic horseshoe crab</name>
    <dbReference type="NCBI Taxonomy" id="6850"/>
    <lineage>
        <taxon>Eukaryota</taxon>
        <taxon>Metazoa</taxon>
        <taxon>Ecdysozoa</taxon>
        <taxon>Arthropoda</taxon>
        <taxon>Chelicerata</taxon>
        <taxon>Merostomata</taxon>
        <taxon>Xiphosura</taxon>
        <taxon>Limulidae</taxon>
        <taxon>Limulus</taxon>
    </lineage>
</organism>
<comment type="catalytic activity">
    <reaction evidence="4">
        <text>GTP + H2O = GDP + phosphate + H(+)</text>
        <dbReference type="Rhea" id="RHEA:19669"/>
        <dbReference type="ChEBI" id="CHEBI:15377"/>
        <dbReference type="ChEBI" id="CHEBI:15378"/>
        <dbReference type="ChEBI" id="CHEBI:37565"/>
        <dbReference type="ChEBI" id="CHEBI:43474"/>
        <dbReference type="ChEBI" id="CHEBI:58189"/>
        <dbReference type="EC" id="3.6.5.n1"/>
    </reaction>
</comment>
<feature type="domain" description="Elongation factor EFG" evidence="5">
    <location>
        <begin position="291"/>
        <end position="376"/>
    </location>
</feature>
<comment type="function">
    <text evidence="4">Promotes mitochondrial protein synthesis. May act as a fidelity factor of the translation reaction, by catalyzing a one-codon backward translocation of tRNAs on improperly translocated ribosomes. Binds to mitochondrial ribosomes in a GTP-dependent manner.</text>
</comment>
<dbReference type="CDD" id="cd03709">
    <property type="entry name" value="lepA_C"/>
    <property type="match status" value="1"/>
</dbReference>
<evidence type="ECO:0000256" key="2">
    <source>
        <dbReference type="ARBA" id="ARBA00022801"/>
    </source>
</evidence>
<evidence type="ECO:0000256" key="4">
    <source>
        <dbReference type="HAMAP-Rule" id="MF_03137"/>
    </source>
</evidence>
<dbReference type="InterPro" id="IPR009000">
    <property type="entry name" value="Transl_B-barrel_sf"/>
</dbReference>
<evidence type="ECO:0000313" key="7">
    <source>
        <dbReference type="RefSeq" id="XP_022255738.1"/>
    </source>
</evidence>
<dbReference type="PANTHER" id="PTHR43512:SF7">
    <property type="entry name" value="TRANSLATION FACTOR GUF1, MITOCHONDRIAL"/>
    <property type="match status" value="1"/>
</dbReference>
<evidence type="ECO:0000313" key="6">
    <source>
        <dbReference type="Proteomes" id="UP000694941"/>
    </source>
</evidence>
<comment type="similarity">
    <text evidence="4">Belongs to the GTP-binding elongation factor family. LepA subfamily.</text>
</comment>
<evidence type="ECO:0000256" key="1">
    <source>
        <dbReference type="ARBA" id="ARBA00022741"/>
    </source>
</evidence>
<evidence type="ECO:0000256" key="3">
    <source>
        <dbReference type="ARBA" id="ARBA00023134"/>
    </source>
</evidence>
<dbReference type="Gene3D" id="3.30.70.870">
    <property type="entry name" value="Elongation Factor G (Translational Gtpase), domain 3"/>
    <property type="match status" value="1"/>
</dbReference>
<name>A0ABM1TIN2_LIMPO</name>
<evidence type="ECO:0000259" key="5">
    <source>
        <dbReference type="SMART" id="SM00838"/>
    </source>
</evidence>
<dbReference type="CDD" id="cd03699">
    <property type="entry name" value="EF4_II"/>
    <property type="match status" value="1"/>
</dbReference>
<keyword evidence="4" id="KW-0648">Protein biosynthesis</keyword>
<dbReference type="RefSeq" id="XP_022255738.1">
    <property type="nucleotide sequence ID" value="XM_022400030.1"/>
</dbReference>
<sequence length="486" mass="54380">MLNLREWLSRLKSCLVWNLQRFSKITLLFPNSLVDVALEDHPHEVSAKLGTGIDDVLRAVVERIPPPPGDSQKPFRALLFDSWFDHFRGAIALVEVIDGSIKTGDYISSHFTSQSYEVRELSILHPEETPVTKLFTGQVGCIVAGMRSSEEAKVGDTLFLKDTNVSYLPGFKPAKPMVYAGLYPVDQSQNPSLRRALEKLCLSDSSVSVSIDSSPALGQGWRLGFLGLLHMEVFSQRLDQEFDTQVVITSPNVPYKAIIKGENNIKLYGSKEVIITNPLKFPESNIVEEYLEPMVTGTIITPDSYLGSVISLSMERRGVQQSSENIDNNTIMLRYKFPLGEIIVDFFDELKSLSSGYASFDYEESGYEPSNLVKMNILLNGQLVEELTTIVHSSRAQSVGRNMCQRLKDTIPAQLFQIGIQAAVNGKILARENIKALKKNVLAKCYGGDITRKMKLLRRQAEGKKKMRMVGNIQVPREAFIKVLKK</sequence>
<keyword evidence="2 4" id="KW-0378">Hydrolase</keyword>
<comment type="caution">
    <text evidence="4">Lacks conserved residue(s) required for the propagation of feature annotation.</text>
</comment>
<dbReference type="InterPro" id="IPR013842">
    <property type="entry name" value="LepA_CTD"/>
</dbReference>
<dbReference type="InterPro" id="IPR038363">
    <property type="entry name" value="LepA_C_sf"/>
</dbReference>
<dbReference type="PANTHER" id="PTHR43512">
    <property type="entry name" value="TRANSLATION FACTOR GUF1-RELATED"/>
    <property type="match status" value="1"/>
</dbReference>
<gene>
    <name evidence="7" type="primary">LOC106471425</name>
</gene>